<dbReference type="InterPro" id="IPR029526">
    <property type="entry name" value="PGBD"/>
</dbReference>
<evidence type="ECO:0000313" key="2">
    <source>
        <dbReference type="Proteomes" id="UP001652620"/>
    </source>
</evidence>
<dbReference type="SUPFAM" id="SSF57903">
    <property type="entry name" value="FYVE/PHD zinc finger"/>
    <property type="match status" value="1"/>
</dbReference>
<dbReference type="Proteomes" id="UP001652620">
    <property type="component" value="Chromosome 2"/>
</dbReference>
<evidence type="ECO:0000313" key="3">
    <source>
        <dbReference type="RefSeq" id="XP_049306180.1"/>
    </source>
</evidence>
<name>A0ABM3JAC8_BACDO</name>
<accession>A0ABM3JAC8</accession>
<evidence type="ECO:0000259" key="1">
    <source>
        <dbReference type="Pfam" id="PF13843"/>
    </source>
</evidence>
<feature type="domain" description="PiggyBac transposable element-derived protein" evidence="1">
    <location>
        <begin position="2"/>
        <end position="192"/>
    </location>
</feature>
<keyword evidence="2" id="KW-1185">Reference proteome</keyword>
<reference evidence="3" key="2">
    <citation type="submission" date="2025-08" db="UniProtKB">
        <authorList>
            <consortium name="RefSeq"/>
        </authorList>
    </citation>
    <scope>IDENTIFICATION</scope>
    <source>
        <tissue evidence="3">Adult</tissue>
    </source>
</reference>
<dbReference type="InterPro" id="IPR011011">
    <property type="entry name" value="Znf_FYVE_PHD"/>
</dbReference>
<dbReference type="PANTHER" id="PTHR46599">
    <property type="entry name" value="PIGGYBAC TRANSPOSABLE ELEMENT-DERIVED PROTEIN 4"/>
    <property type="match status" value="1"/>
</dbReference>
<protein>
    <submittedName>
        <fullName evidence="3">Uncharacterized protein LOC125776692 isoform X1</fullName>
    </submittedName>
</protein>
<dbReference type="PANTHER" id="PTHR46599:SF6">
    <property type="entry name" value="DUAL SPECIFICITY PHOSPHATASE 26"/>
    <property type="match status" value="1"/>
</dbReference>
<sequence>MALTDARTHYLSNAYIYYGKNSDGVNPSNAEKKLAVPTQAVVRLSKNIEGTNRNITADNWFSSIQLVQILKERGLTYLGTLRRNKREIPFEFLLNKNRLVESSIYAFTKDMTLLSYVPRVNRAVILISSMHHHTANDPITGKPEIIADYNNTKGGVDELDKKCSIYSCSRRTRRWPLAVFYRLIDISAVNAYILYQSSRNYSGISRANFLKTIARNLVVPHLQRREHNKRISRSLRDIIHSILGSDSLPEPVVEKAVTSQSSKLCYICPNKLKRKTTHTCLECKNPMCMACSKRLCINCTNTEYDE</sequence>
<gene>
    <name evidence="3" type="primary">LOC125776692</name>
</gene>
<reference evidence="2" key="1">
    <citation type="submission" date="2025-05" db="UniProtKB">
        <authorList>
            <consortium name="RefSeq"/>
        </authorList>
    </citation>
    <scope>NUCLEOTIDE SEQUENCE [LARGE SCALE GENOMIC DNA]</scope>
</reference>
<dbReference type="RefSeq" id="XP_049306180.1">
    <property type="nucleotide sequence ID" value="XM_049450223.1"/>
</dbReference>
<organism evidence="2 3">
    <name type="scientific">Bactrocera dorsalis</name>
    <name type="common">Oriental fruit fly</name>
    <name type="synonym">Dacus dorsalis</name>
    <dbReference type="NCBI Taxonomy" id="27457"/>
    <lineage>
        <taxon>Eukaryota</taxon>
        <taxon>Metazoa</taxon>
        <taxon>Ecdysozoa</taxon>
        <taxon>Arthropoda</taxon>
        <taxon>Hexapoda</taxon>
        <taxon>Insecta</taxon>
        <taxon>Pterygota</taxon>
        <taxon>Neoptera</taxon>
        <taxon>Endopterygota</taxon>
        <taxon>Diptera</taxon>
        <taxon>Brachycera</taxon>
        <taxon>Muscomorpha</taxon>
        <taxon>Tephritoidea</taxon>
        <taxon>Tephritidae</taxon>
        <taxon>Bactrocera</taxon>
        <taxon>Bactrocera</taxon>
    </lineage>
</organism>
<dbReference type="Pfam" id="PF13843">
    <property type="entry name" value="DDE_Tnp_1_7"/>
    <property type="match status" value="1"/>
</dbReference>
<proteinExistence type="predicted"/>
<dbReference type="GeneID" id="125776692"/>